<keyword evidence="4" id="KW-0808">Transferase</keyword>
<feature type="transmembrane region" description="Helical" evidence="9">
    <location>
        <begin position="25"/>
        <end position="44"/>
    </location>
</feature>
<comment type="subcellular location">
    <subcellularLocation>
        <location evidence="1">Cell membrane</location>
        <topology evidence="1">Multi-pass membrane protein</topology>
    </subcellularLocation>
</comment>
<evidence type="ECO:0000256" key="7">
    <source>
        <dbReference type="ARBA" id="ARBA00023136"/>
    </source>
</evidence>
<evidence type="ECO:0000256" key="9">
    <source>
        <dbReference type="SAM" id="Phobius"/>
    </source>
</evidence>
<keyword evidence="2" id="KW-1003">Cell membrane</keyword>
<reference evidence="11" key="1">
    <citation type="journal article" date="2019" name="Int. J. Syst. Evol. Microbiol.">
        <title>The Global Catalogue of Microorganisms (GCM) 10K type strain sequencing project: providing services to taxonomists for standard genome sequencing and annotation.</title>
        <authorList>
            <consortium name="The Broad Institute Genomics Platform"/>
            <consortium name="The Broad Institute Genome Sequencing Center for Infectious Disease"/>
            <person name="Wu L."/>
            <person name="Ma J."/>
        </authorList>
    </citation>
    <scope>NUCLEOTIDE SEQUENCE [LARGE SCALE GENOMIC DNA]</scope>
    <source>
        <strain evidence="11">CGMCC 4.7132</strain>
    </source>
</reference>
<dbReference type="Proteomes" id="UP001596004">
    <property type="component" value="Unassembled WGS sequence"/>
</dbReference>
<dbReference type="PANTHER" id="PTHR33908:SF11">
    <property type="entry name" value="MEMBRANE PROTEIN"/>
    <property type="match status" value="1"/>
</dbReference>
<gene>
    <name evidence="10" type="ORF">ACFO60_36465</name>
</gene>
<feature type="region of interest" description="Disordered" evidence="8">
    <location>
        <begin position="468"/>
        <end position="487"/>
    </location>
</feature>
<name>A0ABV9CSP5_9ACTN</name>
<evidence type="ECO:0000256" key="5">
    <source>
        <dbReference type="ARBA" id="ARBA00022692"/>
    </source>
</evidence>
<feature type="transmembrane region" description="Helical" evidence="9">
    <location>
        <begin position="140"/>
        <end position="159"/>
    </location>
</feature>
<keyword evidence="3" id="KW-0328">Glycosyltransferase</keyword>
<dbReference type="InterPro" id="IPR050297">
    <property type="entry name" value="LipidA_mod_glycosyltrf_83"/>
</dbReference>
<feature type="transmembrane region" description="Helical" evidence="9">
    <location>
        <begin position="115"/>
        <end position="133"/>
    </location>
</feature>
<proteinExistence type="predicted"/>
<keyword evidence="5 9" id="KW-0812">Transmembrane</keyword>
<evidence type="ECO:0000256" key="4">
    <source>
        <dbReference type="ARBA" id="ARBA00022679"/>
    </source>
</evidence>
<accession>A0ABV9CSP5</accession>
<dbReference type="PANTHER" id="PTHR33908">
    <property type="entry name" value="MANNOSYLTRANSFERASE YKCB-RELATED"/>
    <property type="match status" value="1"/>
</dbReference>
<feature type="transmembrane region" description="Helical" evidence="9">
    <location>
        <begin position="171"/>
        <end position="194"/>
    </location>
</feature>
<protein>
    <recommendedName>
        <fullName evidence="12">Glycosyltransferase RgtA/B/C/D-like domain-containing protein</fullName>
    </recommendedName>
</protein>
<keyword evidence="11" id="KW-1185">Reference proteome</keyword>
<keyword evidence="6 9" id="KW-1133">Transmembrane helix</keyword>
<evidence type="ECO:0000256" key="1">
    <source>
        <dbReference type="ARBA" id="ARBA00004651"/>
    </source>
</evidence>
<dbReference type="RefSeq" id="WP_380850467.1">
    <property type="nucleotide sequence ID" value="NZ_JBHSFP010000042.1"/>
</dbReference>
<evidence type="ECO:0000256" key="6">
    <source>
        <dbReference type="ARBA" id="ARBA00022989"/>
    </source>
</evidence>
<organism evidence="10 11">
    <name type="scientific">Sphaerisporangium dianthi</name>
    <dbReference type="NCBI Taxonomy" id="1436120"/>
    <lineage>
        <taxon>Bacteria</taxon>
        <taxon>Bacillati</taxon>
        <taxon>Actinomycetota</taxon>
        <taxon>Actinomycetes</taxon>
        <taxon>Streptosporangiales</taxon>
        <taxon>Streptosporangiaceae</taxon>
        <taxon>Sphaerisporangium</taxon>
    </lineage>
</organism>
<comment type="caution">
    <text evidence="10">The sequence shown here is derived from an EMBL/GenBank/DDBJ whole genome shotgun (WGS) entry which is preliminary data.</text>
</comment>
<evidence type="ECO:0000256" key="3">
    <source>
        <dbReference type="ARBA" id="ARBA00022676"/>
    </source>
</evidence>
<sequence>MQTLPRTASSDALDRARRTFGLHRLFTVVLASAAALRGVTMLGYRPAQLYWYDSFTYLDVASHLRPSLGFHPSGYPLLLWMLRPFHSVTLVAGVQHAMGLGIGVMIYAVLRRRGLPAWGACLAAVPVLFDASFLRLEQAVLSDTLFIFLVVAALVVLGWSPKPGVRACAAAGALLALAALTRTIALPLLVMVLLHLGVRRAGLRRLAAAALAGALPLVAYAGWNAQVNGRFALTGGDGVVLWARTMTFADCDVIEPPAAERALCPNGAWQDAASEYVWDPAASLNRLPGGRDGNNDLARSFALRAIMAQPLDYLADVARDTALTFAWTPVRHPMRVTPAFGFARGEWALPDYPLVGKVRREYDPAIRGLSSAEPWAGFLVAYQYPAYLRGPFIALILLVGGLGAVTGRRRAALPWAAAVFLLAGPVAVLDFDHRYVLPVIPVACVAGALGAADVASAVRRRLGRTARVAGDGRRDPAGQMARTGGDG</sequence>
<feature type="transmembrane region" description="Helical" evidence="9">
    <location>
        <begin position="412"/>
        <end position="429"/>
    </location>
</feature>
<keyword evidence="7 9" id="KW-0472">Membrane</keyword>
<feature type="transmembrane region" description="Helical" evidence="9">
    <location>
        <begin position="435"/>
        <end position="458"/>
    </location>
</feature>
<evidence type="ECO:0000313" key="11">
    <source>
        <dbReference type="Proteomes" id="UP001596004"/>
    </source>
</evidence>
<dbReference type="EMBL" id="JBHSFP010000042">
    <property type="protein sequence ID" value="MFC4536291.1"/>
    <property type="molecule type" value="Genomic_DNA"/>
</dbReference>
<feature type="transmembrane region" description="Helical" evidence="9">
    <location>
        <begin position="386"/>
        <end position="405"/>
    </location>
</feature>
<evidence type="ECO:0000256" key="2">
    <source>
        <dbReference type="ARBA" id="ARBA00022475"/>
    </source>
</evidence>
<evidence type="ECO:0000256" key="8">
    <source>
        <dbReference type="SAM" id="MobiDB-lite"/>
    </source>
</evidence>
<evidence type="ECO:0008006" key="12">
    <source>
        <dbReference type="Google" id="ProtNLM"/>
    </source>
</evidence>
<evidence type="ECO:0000313" key="10">
    <source>
        <dbReference type="EMBL" id="MFC4536291.1"/>
    </source>
</evidence>
<feature type="transmembrane region" description="Helical" evidence="9">
    <location>
        <begin position="89"/>
        <end position="109"/>
    </location>
</feature>